<keyword evidence="3 8" id="KW-0812">Transmembrane</keyword>
<keyword evidence="6 8" id="KW-0472">Membrane</keyword>
<evidence type="ECO:0000256" key="3">
    <source>
        <dbReference type="ARBA" id="ARBA00022692"/>
    </source>
</evidence>
<evidence type="ECO:0000313" key="12">
    <source>
        <dbReference type="Proteomes" id="UP001446871"/>
    </source>
</evidence>
<feature type="transmembrane region" description="Helical" evidence="8">
    <location>
        <begin position="222"/>
        <end position="239"/>
    </location>
</feature>
<feature type="transmembrane region" description="Helical" evidence="8">
    <location>
        <begin position="397"/>
        <end position="416"/>
    </location>
</feature>
<feature type="transmembrane region" description="Helical" evidence="8">
    <location>
        <begin position="336"/>
        <end position="358"/>
    </location>
</feature>
<dbReference type="Pfam" id="PF01794">
    <property type="entry name" value="Ferric_reduct"/>
    <property type="match status" value="1"/>
</dbReference>
<keyword evidence="2" id="KW-0813">Transport</keyword>
<evidence type="ECO:0000313" key="11">
    <source>
        <dbReference type="EMBL" id="KAK8064262.1"/>
    </source>
</evidence>
<dbReference type="InterPro" id="IPR039261">
    <property type="entry name" value="FNR_nucleotide-bd"/>
</dbReference>
<evidence type="ECO:0000256" key="7">
    <source>
        <dbReference type="ARBA" id="ARBA00023180"/>
    </source>
</evidence>
<dbReference type="PANTHER" id="PTHR32361">
    <property type="entry name" value="FERRIC/CUPRIC REDUCTASE TRANSMEMBRANE COMPONENT"/>
    <property type="match status" value="1"/>
</dbReference>
<proteinExistence type="predicted"/>
<evidence type="ECO:0000256" key="8">
    <source>
        <dbReference type="SAM" id="Phobius"/>
    </source>
</evidence>
<organism evidence="11 12">
    <name type="scientific">Apiospora saccharicola</name>
    <dbReference type="NCBI Taxonomy" id="335842"/>
    <lineage>
        <taxon>Eukaryota</taxon>
        <taxon>Fungi</taxon>
        <taxon>Dikarya</taxon>
        <taxon>Ascomycota</taxon>
        <taxon>Pezizomycotina</taxon>
        <taxon>Sordariomycetes</taxon>
        <taxon>Xylariomycetidae</taxon>
        <taxon>Amphisphaeriales</taxon>
        <taxon>Apiosporaceae</taxon>
        <taxon>Apiospora</taxon>
    </lineage>
</organism>
<protein>
    <recommendedName>
        <fullName evidence="10">FAD-binding FR-type domain-containing protein</fullName>
    </recommendedName>
</protein>
<evidence type="ECO:0000256" key="2">
    <source>
        <dbReference type="ARBA" id="ARBA00022448"/>
    </source>
</evidence>
<accession>A0ABR1UZB1</accession>
<dbReference type="CDD" id="cd06186">
    <property type="entry name" value="NOX_Duox_like_FAD_NADP"/>
    <property type="match status" value="1"/>
</dbReference>
<comment type="subcellular location">
    <subcellularLocation>
        <location evidence="1">Membrane</location>
        <topology evidence="1">Multi-pass membrane protein</topology>
    </subcellularLocation>
</comment>
<evidence type="ECO:0000259" key="10">
    <source>
        <dbReference type="PROSITE" id="PS51384"/>
    </source>
</evidence>
<feature type="chain" id="PRO_5046855061" description="FAD-binding FR-type domain-containing protein" evidence="9">
    <location>
        <begin position="19"/>
        <end position="667"/>
    </location>
</feature>
<keyword evidence="4 8" id="KW-1133">Transmembrane helix</keyword>
<dbReference type="Proteomes" id="UP001446871">
    <property type="component" value="Unassembled WGS sequence"/>
</dbReference>
<evidence type="ECO:0000256" key="6">
    <source>
        <dbReference type="ARBA" id="ARBA00023136"/>
    </source>
</evidence>
<feature type="domain" description="FAD-binding FR-type" evidence="10">
    <location>
        <begin position="404"/>
        <end position="546"/>
    </location>
</feature>
<dbReference type="Pfam" id="PF08022">
    <property type="entry name" value="FAD_binding_8"/>
    <property type="match status" value="1"/>
</dbReference>
<evidence type="ECO:0000256" key="1">
    <source>
        <dbReference type="ARBA" id="ARBA00004141"/>
    </source>
</evidence>
<feature type="transmembrane region" description="Helical" evidence="8">
    <location>
        <begin position="193"/>
        <end position="210"/>
    </location>
</feature>
<feature type="transmembrane region" description="Helical" evidence="8">
    <location>
        <begin position="159"/>
        <end position="181"/>
    </location>
</feature>
<keyword evidence="7" id="KW-0325">Glycoprotein</keyword>
<dbReference type="SUPFAM" id="SSF52343">
    <property type="entry name" value="Ferredoxin reductase-like, C-terminal NADP-linked domain"/>
    <property type="match status" value="1"/>
</dbReference>
<comment type="caution">
    <text evidence="11">The sequence shown here is derived from an EMBL/GenBank/DDBJ whole genome shotgun (WGS) entry which is preliminary data.</text>
</comment>
<dbReference type="PROSITE" id="PS51384">
    <property type="entry name" value="FAD_FR"/>
    <property type="match status" value="1"/>
</dbReference>
<dbReference type="SFLD" id="SFLDG01168">
    <property type="entry name" value="Ferric_reductase_subgroup_(FRE"/>
    <property type="match status" value="1"/>
</dbReference>
<dbReference type="InterPro" id="IPR013112">
    <property type="entry name" value="FAD-bd_8"/>
</dbReference>
<keyword evidence="5" id="KW-0406">Ion transport</keyword>
<dbReference type="InterPro" id="IPR017927">
    <property type="entry name" value="FAD-bd_FR_type"/>
</dbReference>
<dbReference type="InterPro" id="IPR013130">
    <property type="entry name" value="Fe3_Rdtase_TM_dom"/>
</dbReference>
<evidence type="ECO:0000256" key="9">
    <source>
        <dbReference type="SAM" id="SignalP"/>
    </source>
</evidence>
<dbReference type="InterPro" id="IPR051410">
    <property type="entry name" value="Ferric/Cupric_Reductase"/>
</dbReference>
<dbReference type="Gene3D" id="3.40.50.80">
    <property type="entry name" value="Nucleotide-binding domain of ferredoxin-NADP reductase (FNR) module"/>
    <property type="match status" value="2"/>
</dbReference>
<gene>
    <name evidence="11" type="ORF">PG996_008914</name>
</gene>
<reference evidence="11 12" key="1">
    <citation type="submission" date="2023-01" db="EMBL/GenBank/DDBJ databases">
        <title>Analysis of 21 Apiospora genomes using comparative genomics revels a genus with tremendous synthesis potential of carbohydrate active enzymes and secondary metabolites.</title>
        <authorList>
            <person name="Sorensen T."/>
        </authorList>
    </citation>
    <scope>NUCLEOTIDE SEQUENCE [LARGE SCALE GENOMIC DNA]</scope>
    <source>
        <strain evidence="11 12">CBS 83171</strain>
    </source>
</reference>
<keyword evidence="9" id="KW-0732">Signal</keyword>
<evidence type="ECO:0000256" key="4">
    <source>
        <dbReference type="ARBA" id="ARBA00022989"/>
    </source>
</evidence>
<dbReference type="PANTHER" id="PTHR32361:SF9">
    <property type="entry name" value="FERRIC REDUCTASE TRANSMEMBRANE COMPONENT 3-RELATED"/>
    <property type="match status" value="1"/>
</dbReference>
<dbReference type="SFLD" id="SFLDS00052">
    <property type="entry name" value="Ferric_Reductase_Domain"/>
    <property type="match status" value="1"/>
</dbReference>
<feature type="transmembrane region" description="Helical" evidence="8">
    <location>
        <begin position="260"/>
        <end position="278"/>
    </location>
</feature>
<name>A0ABR1UZB1_9PEZI</name>
<sequence length="667" mass="72968">MWRTGVISSLLVLSLADAASSHGTGLMGYGQSWYDPTCAYSCRAVIASAPLDCADLDMDHGGGMAMDMQGPSAMARCLGDGVATSKLESYWADMATGDPTVAPRWTYGATLANVTMAPNRTFEKGDTLNYTAAISDVDYEYQYSFNRFFDWEERIQSTYVIIIISVGVATPVALSAMGHLPLLSSIVDRLKPYLVYPATVGGYCTQPLPYMLGHAPSSGQGLWVAMFVVLNIVLGAITYHNFDQPHPWGFTRTGEMLAYVGYRTGHMAFALLPLTLLFSSRNNVLLWLTDWPFSTFLVLHRWVARLCVAHAVVHSITLLAAYAELGTYYADVHKPYWVWGIVATLCLVLLLFQSAAWLRRSSYEVFLLLHILLAVFAIAGCWYHVYYWKGLTGVYELWLYMTCAVWFFDRMLRVLWIAQNGVLRATVTNVSADTVRVDIPGVRWPPVPGRHAYVYFPTLHPLRAWENHPFSIIPTAMLQSNQSAAGSDQEKEELPLTLTSGPEGGTKGNSVSIYVKRHAGITSLLRECAAGLPVLLEGPYRGSRASELLKCDRVLLIGGGIGVTGLVSWAQAHPNVKLAWGLGEAAAPLARSLAVALGGIADKEVRVGGARLDVVALLDQEAQAGWERVGVLVCGPAGLCDAVRAAVVSVGRREKTVFELHVDAFTW</sequence>
<evidence type="ECO:0000256" key="5">
    <source>
        <dbReference type="ARBA" id="ARBA00023065"/>
    </source>
</evidence>
<dbReference type="EMBL" id="JAQQWM010000005">
    <property type="protein sequence ID" value="KAK8064262.1"/>
    <property type="molecule type" value="Genomic_DNA"/>
</dbReference>
<keyword evidence="12" id="KW-1185">Reference proteome</keyword>
<feature type="signal peptide" evidence="9">
    <location>
        <begin position="1"/>
        <end position="18"/>
    </location>
</feature>
<feature type="transmembrane region" description="Helical" evidence="8">
    <location>
        <begin position="365"/>
        <end position="385"/>
    </location>
</feature>